<evidence type="ECO:0000313" key="2">
    <source>
        <dbReference type="EMBL" id="GAA1526695.1"/>
    </source>
</evidence>
<accession>A0ABN2AWC6</accession>
<evidence type="ECO:0000313" key="3">
    <source>
        <dbReference type="Proteomes" id="UP001501470"/>
    </source>
</evidence>
<reference evidence="2 3" key="1">
    <citation type="journal article" date="2019" name="Int. J. Syst. Evol. Microbiol.">
        <title>The Global Catalogue of Microorganisms (GCM) 10K type strain sequencing project: providing services to taxonomists for standard genome sequencing and annotation.</title>
        <authorList>
            <consortium name="The Broad Institute Genomics Platform"/>
            <consortium name="The Broad Institute Genome Sequencing Center for Infectious Disease"/>
            <person name="Wu L."/>
            <person name="Ma J."/>
        </authorList>
    </citation>
    <scope>NUCLEOTIDE SEQUENCE [LARGE SCALE GENOMIC DNA]</scope>
    <source>
        <strain evidence="2 3">JCM 15933</strain>
    </source>
</reference>
<organism evidence="2 3">
    <name type="scientific">Dactylosporangium maewongense</name>
    <dbReference type="NCBI Taxonomy" id="634393"/>
    <lineage>
        <taxon>Bacteria</taxon>
        <taxon>Bacillati</taxon>
        <taxon>Actinomycetota</taxon>
        <taxon>Actinomycetes</taxon>
        <taxon>Micromonosporales</taxon>
        <taxon>Micromonosporaceae</taxon>
        <taxon>Dactylosporangium</taxon>
    </lineage>
</organism>
<name>A0ABN2AWC6_9ACTN</name>
<comment type="caution">
    <text evidence="2">The sequence shown here is derived from an EMBL/GenBank/DDBJ whole genome shotgun (WGS) entry which is preliminary data.</text>
</comment>
<proteinExistence type="predicted"/>
<dbReference type="EMBL" id="BAAAQD010000009">
    <property type="protein sequence ID" value="GAA1526695.1"/>
    <property type="molecule type" value="Genomic_DNA"/>
</dbReference>
<feature type="transmembrane region" description="Helical" evidence="1">
    <location>
        <begin position="28"/>
        <end position="47"/>
    </location>
</feature>
<keyword evidence="1" id="KW-0472">Membrane</keyword>
<sequence length="143" mass="14548">MLARLPHTATVASLTAPAVGHPRRAGTAVLVAAVTLVLAWLTVVLLLGGGWSEPARDDALALPPLLFAIVAFAYLASCHRRRGPVAFEVRDGAFIAPPADRLSAAAAVAALAGSTIGAGMLLVDGPENMPGSFVAGWCTVTAR</sequence>
<gene>
    <name evidence="2" type="ORF">GCM10009827_049430</name>
</gene>
<keyword evidence="1" id="KW-0812">Transmembrane</keyword>
<keyword evidence="3" id="KW-1185">Reference proteome</keyword>
<keyword evidence="1" id="KW-1133">Transmembrane helix</keyword>
<dbReference type="Proteomes" id="UP001501470">
    <property type="component" value="Unassembled WGS sequence"/>
</dbReference>
<evidence type="ECO:0000256" key="1">
    <source>
        <dbReference type="SAM" id="Phobius"/>
    </source>
</evidence>
<feature type="transmembrane region" description="Helical" evidence="1">
    <location>
        <begin position="59"/>
        <end position="76"/>
    </location>
</feature>
<evidence type="ECO:0008006" key="4">
    <source>
        <dbReference type="Google" id="ProtNLM"/>
    </source>
</evidence>
<protein>
    <recommendedName>
        <fullName evidence="4">Integral membrane protein</fullName>
    </recommendedName>
</protein>